<dbReference type="EMBL" id="CP036290">
    <property type="protein sequence ID" value="QDU85065.1"/>
    <property type="molecule type" value="Genomic_DNA"/>
</dbReference>
<name>A0A518D0W3_9BACT</name>
<dbReference type="AlphaFoldDB" id="A0A518D0W3"/>
<organism evidence="2 3">
    <name type="scientific">Rohdeia mirabilis</name>
    <dbReference type="NCBI Taxonomy" id="2528008"/>
    <lineage>
        <taxon>Bacteria</taxon>
        <taxon>Pseudomonadati</taxon>
        <taxon>Planctomycetota</taxon>
        <taxon>Planctomycetia</taxon>
        <taxon>Planctomycetia incertae sedis</taxon>
        <taxon>Rohdeia</taxon>
    </lineage>
</organism>
<evidence type="ECO:0000313" key="3">
    <source>
        <dbReference type="Proteomes" id="UP000319342"/>
    </source>
</evidence>
<accession>A0A518D0W3</accession>
<evidence type="ECO:0008006" key="4">
    <source>
        <dbReference type="Google" id="ProtNLM"/>
    </source>
</evidence>
<keyword evidence="1" id="KW-0732">Signal</keyword>
<evidence type="ECO:0000256" key="1">
    <source>
        <dbReference type="SAM" id="SignalP"/>
    </source>
</evidence>
<dbReference type="SUPFAM" id="SSF75011">
    <property type="entry name" value="3-carboxy-cis,cis-mucoante lactonizing enzyme"/>
    <property type="match status" value="1"/>
</dbReference>
<feature type="chain" id="PRO_5021897563" description="SMP-30/Gluconolaconase/LRE-like region" evidence="1">
    <location>
        <begin position="22"/>
        <end position="572"/>
    </location>
</feature>
<keyword evidence="3" id="KW-1185">Reference proteome</keyword>
<protein>
    <recommendedName>
        <fullName evidence="4">SMP-30/Gluconolaconase/LRE-like region</fullName>
    </recommendedName>
</protein>
<proteinExistence type="predicted"/>
<sequence length="572" mass="60526" precursor="true">MHPSSFYAVLALALAPSAALAGGGSLPNSDGWAAVTCGTRSIYPVAERYTFGLIDVNAPVFGASHYNAPMFHDASWTVDQIGNVFGVTWDNDRDIYVTASSNIEGYAVTGTLPDALWRYGSIGGGANSVAAAGTVYKIDGQTGAVSVFAQLPQQSAVIKSVNYGTRVTGPGLGNIAYDTNHDQFFVTNDEDGTIYRIDATGTVQSSFDPLGADDGSAGFAPRGERLWGIGLINGRVYYSVWPAEDAQPTVRSVELNAGEFVPASDRLELTASFVNVGHPISDIEFSADGRMLVGQRTMASFDNFGLTYSELDVYNHRSSTAVFELNGGVWSEVRDWGISVLGGNTPESYGGTDWADLDGVNDVVWSSAADMLTTSGGSHGICGIRYVDMSVDPSAAPMPISPIRYDPNATGDPKGLGGDIAVIGRTRPPCTGLFVAPSVDTNYPSCNHFTDADLTGGLPKIGEKWCWDMQSIHPNTAYWLYGSIGKPGQPYSLFGTCDIWPDLFALISFATGSTDANGNRSACILIPNDPTLIGLSVTMQARLCDPTYVGDKPIAGVPDFFSNAICITVGCP</sequence>
<feature type="signal peptide" evidence="1">
    <location>
        <begin position="1"/>
        <end position="21"/>
    </location>
</feature>
<gene>
    <name evidence="2" type="ORF">Pla163_21900</name>
</gene>
<reference evidence="2 3" key="1">
    <citation type="submission" date="2019-02" db="EMBL/GenBank/DDBJ databases">
        <title>Deep-cultivation of Planctomycetes and their phenomic and genomic characterization uncovers novel biology.</title>
        <authorList>
            <person name="Wiegand S."/>
            <person name="Jogler M."/>
            <person name="Boedeker C."/>
            <person name="Pinto D."/>
            <person name="Vollmers J."/>
            <person name="Rivas-Marin E."/>
            <person name="Kohn T."/>
            <person name="Peeters S.H."/>
            <person name="Heuer A."/>
            <person name="Rast P."/>
            <person name="Oberbeckmann S."/>
            <person name="Bunk B."/>
            <person name="Jeske O."/>
            <person name="Meyerdierks A."/>
            <person name="Storesund J.E."/>
            <person name="Kallscheuer N."/>
            <person name="Luecker S."/>
            <person name="Lage O.M."/>
            <person name="Pohl T."/>
            <person name="Merkel B.J."/>
            <person name="Hornburger P."/>
            <person name="Mueller R.-W."/>
            <person name="Bruemmer F."/>
            <person name="Labrenz M."/>
            <person name="Spormann A.M."/>
            <person name="Op den Camp H."/>
            <person name="Overmann J."/>
            <person name="Amann R."/>
            <person name="Jetten M.S.M."/>
            <person name="Mascher T."/>
            <person name="Medema M.H."/>
            <person name="Devos D.P."/>
            <person name="Kaster A.-K."/>
            <person name="Ovreas L."/>
            <person name="Rohde M."/>
            <person name="Galperin M.Y."/>
            <person name="Jogler C."/>
        </authorList>
    </citation>
    <scope>NUCLEOTIDE SEQUENCE [LARGE SCALE GENOMIC DNA]</scope>
    <source>
        <strain evidence="2 3">Pla163</strain>
    </source>
</reference>
<evidence type="ECO:0000313" key="2">
    <source>
        <dbReference type="EMBL" id="QDU85065.1"/>
    </source>
</evidence>
<dbReference type="Proteomes" id="UP000319342">
    <property type="component" value="Chromosome"/>
</dbReference>
<dbReference type="Gene3D" id="2.130.10.10">
    <property type="entry name" value="YVTN repeat-like/Quinoprotein amine dehydrogenase"/>
    <property type="match status" value="1"/>
</dbReference>
<dbReference type="InterPro" id="IPR015943">
    <property type="entry name" value="WD40/YVTN_repeat-like_dom_sf"/>
</dbReference>